<comment type="caution">
    <text evidence="8">The sequence shown here is derived from an EMBL/GenBank/DDBJ whole genome shotgun (WGS) entry which is preliminary data.</text>
</comment>
<dbReference type="PROSITE" id="PS50850">
    <property type="entry name" value="MFS"/>
    <property type="match status" value="1"/>
</dbReference>
<dbReference type="InterPro" id="IPR050930">
    <property type="entry name" value="MFS_Vesicular_Transporter"/>
</dbReference>
<name>A0AAD1UIB0_EUPCR</name>
<feature type="transmembrane region" description="Helical" evidence="6">
    <location>
        <begin position="89"/>
        <end position="107"/>
    </location>
</feature>
<dbReference type="Gene3D" id="1.20.1250.20">
    <property type="entry name" value="MFS general substrate transporter like domains"/>
    <property type="match status" value="2"/>
</dbReference>
<evidence type="ECO:0000313" key="8">
    <source>
        <dbReference type="EMBL" id="CAI2367773.1"/>
    </source>
</evidence>
<evidence type="ECO:0000256" key="3">
    <source>
        <dbReference type="ARBA" id="ARBA00022692"/>
    </source>
</evidence>
<proteinExistence type="predicted"/>
<comment type="subcellular location">
    <subcellularLocation>
        <location evidence="1">Membrane</location>
        <topology evidence="1">Multi-pass membrane protein</topology>
    </subcellularLocation>
</comment>
<gene>
    <name evidence="8" type="ORF">ECRASSUSDP1_LOCUS9061</name>
</gene>
<evidence type="ECO:0000256" key="4">
    <source>
        <dbReference type="ARBA" id="ARBA00022989"/>
    </source>
</evidence>
<keyword evidence="5 6" id="KW-0472">Membrane</keyword>
<dbReference type="SUPFAM" id="SSF103473">
    <property type="entry name" value="MFS general substrate transporter"/>
    <property type="match status" value="1"/>
</dbReference>
<dbReference type="InterPro" id="IPR011701">
    <property type="entry name" value="MFS"/>
</dbReference>
<dbReference type="Pfam" id="PF07690">
    <property type="entry name" value="MFS_1"/>
    <property type="match status" value="1"/>
</dbReference>
<feature type="transmembrane region" description="Helical" evidence="6">
    <location>
        <begin position="277"/>
        <end position="298"/>
    </location>
</feature>
<dbReference type="GO" id="GO:0016020">
    <property type="term" value="C:membrane"/>
    <property type="evidence" value="ECO:0007669"/>
    <property type="project" value="UniProtKB-SubCell"/>
</dbReference>
<sequence length="359" mass="39718">MIVCMITFAICGNLKNKSKVVCFLFGARIMQGVAACMVTTSTYAIIAVSFASQKMTYLGYGESAKGVGCSFGPVLGSILYSLAGFQGTFFIMACAFSCMLCLLYWLIPNSVDINDSKVNEESILVAHDQESLTSVSKFSFTKLLIDPLFLLTSICGFLCFFAFCYYEAVLTVRLVEFNLSKFGIGLVFSISPVTYFVMNIFSSFFIENFDPKKLIMFGILLTGCSLFLMGPSTLLPNSLVILSTGHLIMGATEVIFMLPILPILIKAGVDKYPKHKYLISDISSGVFNFYLMLGQGFAPIYGSYVTEYFGYRNCATSIGILLICYCLLYYILYNLLSKPKLGVSNESSSEEQFKSRKKI</sequence>
<organism evidence="8 9">
    <name type="scientific">Euplotes crassus</name>
    <dbReference type="NCBI Taxonomy" id="5936"/>
    <lineage>
        <taxon>Eukaryota</taxon>
        <taxon>Sar</taxon>
        <taxon>Alveolata</taxon>
        <taxon>Ciliophora</taxon>
        <taxon>Intramacronucleata</taxon>
        <taxon>Spirotrichea</taxon>
        <taxon>Hypotrichia</taxon>
        <taxon>Euplotida</taxon>
        <taxon>Euplotidae</taxon>
        <taxon>Moneuplotes</taxon>
    </lineage>
</organism>
<feature type="transmembrane region" description="Helical" evidence="6">
    <location>
        <begin position="182"/>
        <end position="202"/>
    </location>
</feature>
<feature type="transmembrane region" description="Helical" evidence="6">
    <location>
        <begin position="29"/>
        <end position="51"/>
    </location>
</feature>
<feature type="domain" description="Major facilitator superfamily (MFS) profile" evidence="7">
    <location>
        <begin position="1"/>
        <end position="342"/>
    </location>
</feature>
<evidence type="ECO:0000256" key="6">
    <source>
        <dbReference type="SAM" id="Phobius"/>
    </source>
</evidence>
<feature type="transmembrane region" description="Helical" evidence="6">
    <location>
        <begin position="148"/>
        <end position="170"/>
    </location>
</feature>
<evidence type="ECO:0000256" key="1">
    <source>
        <dbReference type="ARBA" id="ARBA00004141"/>
    </source>
</evidence>
<dbReference type="AlphaFoldDB" id="A0AAD1UIB0"/>
<feature type="transmembrane region" description="Helical" evidence="6">
    <location>
        <begin position="240"/>
        <end position="265"/>
    </location>
</feature>
<feature type="transmembrane region" description="Helical" evidence="6">
    <location>
        <begin position="310"/>
        <end position="332"/>
    </location>
</feature>
<dbReference type="InterPro" id="IPR020846">
    <property type="entry name" value="MFS_dom"/>
</dbReference>
<dbReference type="InterPro" id="IPR036259">
    <property type="entry name" value="MFS_trans_sf"/>
</dbReference>
<dbReference type="Proteomes" id="UP001295684">
    <property type="component" value="Unassembled WGS sequence"/>
</dbReference>
<evidence type="ECO:0000313" key="9">
    <source>
        <dbReference type="Proteomes" id="UP001295684"/>
    </source>
</evidence>
<keyword evidence="2" id="KW-0813">Transport</keyword>
<evidence type="ECO:0000256" key="5">
    <source>
        <dbReference type="ARBA" id="ARBA00023136"/>
    </source>
</evidence>
<keyword evidence="9" id="KW-1185">Reference proteome</keyword>
<reference evidence="8" key="1">
    <citation type="submission" date="2023-07" db="EMBL/GenBank/DDBJ databases">
        <authorList>
            <consortium name="AG Swart"/>
            <person name="Singh M."/>
            <person name="Singh A."/>
            <person name="Seah K."/>
            <person name="Emmerich C."/>
        </authorList>
    </citation>
    <scope>NUCLEOTIDE SEQUENCE</scope>
    <source>
        <strain evidence="8">DP1</strain>
    </source>
</reference>
<dbReference type="PANTHER" id="PTHR23506:SF26">
    <property type="entry name" value="MFS-TYPE TRANSPORTER SLC18B1"/>
    <property type="match status" value="1"/>
</dbReference>
<evidence type="ECO:0000256" key="2">
    <source>
        <dbReference type="ARBA" id="ARBA00022448"/>
    </source>
</evidence>
<feature type="transmembrane region" description="Helical" evidence="6">
    <location>
        <begin position="214"/>
        <end position="234"/>
    </location>
</feature>
<evidence type="ECO:0000259" key="7">
    <source>
        <dbReference type="PROSITE" id="PS50850"/>
    </source>
</evidence>
<dbReference type="PANTHER" id="PTHR23506">
    <property type="entry name" value="GH10249P"/>
    <property type="match status" value="1"/>
</dbReference>
<dbReference type="GO" id="GO:0022857">
    <property type="term" value="F:transmembrane transporter activity"/>
    <property type="evidence" value="ECO:0007669"/>
    <property type="project" value="InterPro"/>
</dbReference>
<accession>A0AAD1UIB0</accession>
<keyword evidence="3 6" id="KW-0812">Transmembrane</keyword>
<protein>
    <recommendedName>
        <fullName evidence="7">Major facilitator superfamily (MFS) profile domain-containing protein</fullName>
    </recommendedName>
</protein>
<keyword evidence="4 6" id="KW-1133">Transmembrane helix</keyword>
<dbReference type="EMBL" id="CAMPGE010008888">
    <property type="protein sequence ID" value="CAI2367773.1"/>
    <property type="molecule type" value="Genomic_DNA"/>
</dbReference>